<evidence type="ECO:0000313" key="8">
    <source>
        <dbReference type="Proteomes" id="UP000326939"/>
    </source>
</evidence>
<evidence type="ECO:0000313" key="7">
    <source>
        <dbReference type="EMBL" id="KAB5557152.1"/>
    </source>
</evidence>
<feature type="domain" description="MYND-type" evidence="6">
    <location>
        <begin position="117"/>
        <end position="154"/>
    </location>
</feature>
<dbReference type="Gene3D" id="1.10.220.160">
    <property type="match status" value="1"/>
</dbReference>
<dbReference type="Pfam" id="PF01753">
    <property type="entry name" value="zf-MYND"/>
    <property type="match status" value="1"/>
</dbReference>
<dbReference type="SMART" id="SM00317">
    <property type="entry name" value="SET"/>
    <property type="match status" value="1"/>
</dbReference>
<evidence type="ECO:0000256" key="2">
    <source>
        <dbReference type="ARBA" id="ARBA00022771"/>
    </source>
</evidence>
<dbReference type="PANTHER" id="PTHR12197">
    <property type="entry name" value="HISTONE-LYSINE N-METHYLTRANSFERASE SMYD"/>
    <property type="match status" value="1"/>
</dbReference>
<dbReference type="InterPro" id="IPR046341">
    <property type="entry name" value="SET_dom_sf"/>
</dbReference>
<dbReference type="PANTHER" id="PTHR12197:SF251">
    <property type="entry name" value="EG:BACR7C10.4 PROTEIN"/>
    <property type="match status" value="1"/>
</dbReference>
<keyword evidence="1" id="KW-0479">Metal-binding</keyword>
<dbReference type="Gene3D" id="6.10.140.2220">
    <property type="match status" value="1"/>
</dbReference>
<proteinExistence type="predicted"/>
<name>A0A5N5MQ15_9ROSI</name>
<dbReference type="GO" id="GO:0008270">
    <property type="term" value="F:zinc ion binding"/>
    <property type="evidence" value="ECO:0007669"/>
    <property type="project" value="UniProtKB-KW"/>
</dbReference>
<evidence type="ECO:0000259" key="6">
    <source>
        <dbReference type="PROSITE" id="PS50865"/>
    </source>
</evidence>
<dbReference type="Proteomes" id="UP000326939">
    <property type="component" value="Chromosome 5"/>
</dbReference>
<keyword evidence="2 4" id="KW-0863">Zinc-finger</keyword>
<reference evidence="8" key="1">
    <citation type="journal article" date="2019" name="Gigascience">
        <title>De novo genome assembly of the endangered Acer yangbiense, a plant species with extremely small populations endemic to Yunnan Province, China.</title>
        <authorList>
            <person name="Yang J."/>
            <person name="Wariss H.M."/>
            <person name="Tao L."/>
            <person name="Zhang R."/>
            <person name="Yun Q."/>
            <person name="Hollingsworth P."/>
            <person name="Dao Z."/>
            <person name="Luo G."/>
            <person name="Guo H."/>
            <person name="Ma Y."/>
            <person name="Sun W."/>
        </authorList>
    </citation>
    <scope>NUCLEOTIDE SEQUENCE [LARGE SCALE GENOMIC DNA]</scope>
    <source>
        <strain evidence="8">cv. br00</strain>
    </source>
</reference>
<feature type="domain" description="SET" evidence="5">
    <location>
        <begin position="74"/>
        <end position="309"/>
    </location>
</feature>
<dbReference type="InterPro" id="IPR001214">
    <property type="entry name" value="SET_dom"/>
</dbReference>
<protein>
    <recommendedName>
        <fullName evidence="9">MYND-type domain-containing protein</fullName>
    </recommendedName>
</protein>
<keyword evidence="8" id="KW-1185">Reference proteome</keyword>
<dbReference type="InterPro" id="IPR050869">
    <property type="entry name" value="H3K4_H4K5_MeTrfase"/>
</dbReference>
<comment type="caution">
    <text evidence="7">The sequence shown here is derived from an EMBL/GenBank/DDBJ whole genome shotgun (WGS) entry which is preliminary data.</text>
</comment>
<dbReference type="PROSITE" id="PS50280">
    <property type="entry name" value="SET"/>
    <property type="match status" value="1"/>
</dbReference>
<dbReference type="InterPro" id="IPR011990">
    <property type="entry name" value="TPR-like_helical_dom_sf"/>
</dbReference>
<keyword evidence="3" id="KW-0862">Zinc</keyword>
<evidence type="ECO:0000256" key="1">
    <source>
        <dbReference type="ARBA" id="ARBA00022723"/>
    </source>
</evidence>
<evidence type="ECO:0000256" key="3">
    <source>
        <dbReference type="ARBA" id="ARBA00022833"/>
    </source>
</evidence>
<dbReference type="SUPFAM" id="SSF82199">
    <property type="entry name" value="SET domain"/>
    <property type="match status" value="1"/>
</dbReference>
<dbReference type="Gene3D" id="2.170.270.10">
    <property type="entry name" value="SET domain"/>
    <property type="match status" value="1"/>
</dbReference>
<evidence type="ECO:0000259" key="5">
    <source>
        <dbReference type="PROSITE" id="PS50280"/>
    </source>
</evidence>
<dbReference type="Gene3D" id="1.25.40.10">
    <property type="entry name" value="Tetratricopeptide repeat domain"/>
    <property type="match status" value="2"/>
</dbReference>
<evidence type="ECO:0008006" key="9">
    <source>
        <dbReference type="Google" id="ProtNLM"/>
    </source>
</evidence>
<dbReference type="PROSITE" id="PS50865">
    <property type="entry name" value="ZF_MYND_2"/>
    <property type="match status" value="1"/>
</dbReference>
<dbReference type="AlphaFoldDB" id="A0A5N5MQ15"/>
<organism evidence="7 8">
    <name type="scientific">Salix brachista</name>
    <dbReference type="NCBI Taxonomy" id="2182728"/>
    <lineage>
        <taxon>Eukaryota</taxon>
        <taxon>Viridiplantae</taxon>
        <taxon>Streptophyta</taxon>
        <taxon>Embryophyta</taxon>
        <taxon>Tracheophyta</taxon>
        <taxon>Spermatophyta</taxon>
        <taxon>Magnoliopsida</taxon>
        <taxon>eudicotyledons</taxon>
        <taxon>Gunneridae</taxon>
        <taxon>Pentapetalae</taxon>
        <taxon>rosids</taxon>
        <taxon>fabids</taxon>
        <taxon>Malpighiales</taxon>
        <taxon>Salicaceae</taxon>
        <taxon>Saliceae</taxon>
        <taxon>Salix</taxon>
    </lineage>
</organism>
<dbReference type="Pfam" id="PF00856">
    <property type="entry name" value="SET"/>
    <property type="match status" value="1"/>
</dbReference>
<dbReference type="GO" id="GO:0005634">
    <property type="term" value="C:nucleus"/>
    <property type="evidence" value="ECO:0007669"/>
    <property type="project" value="TreeGrafter"/>
</dbReference>
<evidence type="ECO:0000256" key="4">
    <source>
        <dbReference type="PROSITE-ProRule" id="PRU00134"/>
    </source>
</evidence>
<accession>A0A5N5MQ15</accession>
<dbReference type="PROSITE" id="PS01360">
    <property type="entry name" value="ZF_MYND_1"/>
    <property type="match status" value="1"/>
</dbReference>
<sequence length="628" mass="71277">MTDALQIMISESKSSVLDKEHNQGSKIPQIASEMIFHIVTAYKAHNCYPLLNQNNISNSKEITFQAFPVVKRDGGLAVSNLPEKGRCLLTTKNFYPGEVILRQEPYVCVPNNTVSRCDGCFASESLKKCSACQVVLYCGSTCQKSEWKLHRLECIALSRLEKEKRKAVTPSIRLMVRLFLRRKLQNEMFIPASVTDSCNFVEALVSHLKDLDEKQLVLYAQMASLVHLILQWPEINLKEIAENFSKLACNAHTICDCELRPLGTGLYPIVSIINHSCLPNAVLIFEGKSSVVRAVEHIPEGAEVSIAYIDIAGSTMTRQKTLKEQYFFTCTCPRCIKAGQYNDIQESAILEGYRCKDDRCNGFLLRDSEDKGFICQTCGLLRSKEEVKRIVSEITAISDKELKSTSPGSILFNGYMDHEEAISQYKMIEKLQMELCHPFSISLMRTREELLKILMEVGDWREALAYCRLTIPGYQRMYPELHPLLGLQYYTCGKIEWTVFGVFKILRGHVVMYCFSYAPHAHVQTKEKHFKEYSHTFLRNMFFGATLLEFRQIGLVAVAVVTGTVALNCCYLCCRLLGYTEDAIKSLTRAIDILRITHGTNSPFMKELMMKLDEAHAEASYNLSSKDE</sequence>
<dbReference type="InterPro" id="IPR002893">
    <property type="entry name" value="Znf_MYND"/>
</dbReference>
<dbReference type="EMBL" id="VDCV01000005">
    <property type="protein sequence ID" value="KAB5557152.1"/>
    <property type="molecule type" value="Genomic_DNA"/>
</dbReference>
<gene>
    <name evidence="7" type="ORF">DKX38_008061</name>
</gene>